<accession>U6G7B6</accession>
<organism evidence="1 2">
    <name type="scientific">Eimeria acervulina</name>
    <name type="common">Coccidian parasite</name>
    <dbReference type="NCBI Taxonomy" id="5801"/>
    <lineage>
        <taxon>Eukaryota</taxon>
        <taxon>Sar</taxon>
        <taxon>Alveolata</taxon>
        <taxon>Apicomplexa</taxon>
        <taxon>Conoidasida</taxon>
        <taxon>Coccidia</taxon>
        <taxon>Eucoccidiorida</taxon>
        <taxon>Eimeriorina</taxon>
        <taxon>Eimeriidae</taxon>
        <taxon>Eimeria</taxon>
    </lineage>
</organism>
<gene>
    <name evidence="1" type="ORF">EAH_00000240</name>
</gene>
<keyword evidence="2" id="KW-1185">Reference proteome</keyword>
<dbReference type="RefSeq" id="XP_013253339.1">
    <property type="nucleotide sequence ID" value="XM_013397885.1"/>
</dbReference>
<evidence type="ECO:0000313" key="1">
    <source>
        <dbReference type="EMBL" id="CDI76045.1"/>
    </source>
</evidence>
<dbReference type="EMBL" id="HG670307">
    <property type="protein sequence ID" value="CDI76045.1"/>
    <property type="molecule type" value="Genomic_DNA"/>
</dbReference>
<sequence>MPGVRVQRLMRLIDESRPFQHGSDCHASARKLEMAYHEICLLAETSLMDLNADMILTFCMQACAHGDEEKASHVFQVGR</sequence>
<dbReference type="VEuPathDB" id="ToxoDB:EAH_00000240"/>
<dbReference type="Proteomes" id="UP000018050">
    <property type="component" value="Unassembled WGS sequence"/>
</dbReference>
<evidence type="ECO:0000313" key="2">
    <source>
        <dbReference type="Proteomes" id="UP000018050"/>
    </source>
</evidence>
<dbReference type="GeneID" id="25268094"/>
<reference evidence="1" key="2">
    <citation type="submission" date="2013-10" db="EMBL/GenBank/DDBJ databases">
        <authorList>
            <person name="Aslett M."/>
        </authorList>
    </citation>
    <scope>NUCLEOTIDE SEQUENCE [LARGE SCALE GENOMIC DNA]</scope>
    <source>
        <strain evidence="1">Houghton</strain>
    </source>
</reference>
<name>U6G7B6_EIMAC</name>
<reference evidence="1" key="1">
    <citation type="submission" date="2013-10" db="EMBL/GenBank/DDBJ databases">
        <title>Genomic analysis of the causative agents of coccidiosis in chickens.</title>
        <authorList>
            <person name="Reid A.J."/>
            <person name="Blake D."/>
            <person name="Billington K."/>
            <person name="Browne H."/>
            <person name="Dunn M."/>
            <person name="Hung S."/>
            <person name="Kawahara F."/>
            <person name="Miranda-Saavedra D."/>
            <person name="Mourier T."/>
            <person name="Nagra H."/>
            <person name="Otto T.D."/>
            <person name="Rawlings N."/>
            <person name="Sanchez A."/>
            <person name="Sanders M."/>
            <person name="Subramaniam C."/>
            <person name="Tay Y."/>
            <person name="Dear P."/>
            <person name="Doerig C."/>
            <person name="Gruber A."/>
            <person name="Parkinson J."/>
            <person name="Shirley M."/>
            <person name="Wan K.L."/>
            <person name="Berriman M."/>
            <person name="Tomley F."/>
            <person name="Pain A."/>
        </authorList>
    </citation>
    <scope>NUCLEOTIDE SEQUENCE [LARGE SCALE GENOMIC DNA]</scope>
    <source>
        <strain evidence="1">Houghton</strain>
    </source>
</reference>
<dbReference type="AlphaFoldDB" id="U6G7B6"/>
<proteinExistence type="predicted"/>
<protein>
    <submittedName>
        <fullName evidence="1">Uncharacterized protein</fullName>
    </submittedName>
</protein>